<dbReference type="EMBL" id="KK103643">
    <property type="protein sequence ID" value="KIY95190.1"/>
    <property type="molecule type" value="Genomic_DNA"/>
</dbReference>
<keyword evidence="1" id="KW-0472">Membrane</keyword>
<keyword evidence="3" id="KW-1185">Reference proteome</keyword>
<protein>
    <submittedName>
        <fullName evidence="2">Uncharacterized protein</fullName>
    </submittedName>
</protein>
<evidence type="ECO:0000313" key="3">
    <source>
        <dbReference type="Proteomes" id="UP000054498"/>
    </source>
</evidence>
<organism evidence="2 3">
    <name type="scientific">Monoraphidium neglectum</name>
    <dbReference type="NCBI Taxonomy" id="145388"/>
    <lineage>
        <taxon>Eukaryota</taxon>
        <taxon>Viridiplantae</taxon>
        <taxon>Chlorophyta</taxon>
        <taxon>core chlorophytes</taxon>
        <taxon>Chlorophyceae</taxon>
        <taxon>CS clade</taxon>
        <taxon>Sphaeropleales</taxon>
        <taxon>Selenastraceae</taxon>
        <taxon>Monoraphidium</taxon>
    </lineage>
</organism>
<keyword evidence="1" id="KW-1133">Transmembrane helix</keyword>
<evidence type="ECO:0000256" key="1">
    <source>
        <dbReference type="SAM" id="Phobius"/>
    </source>
</evidence>
<dbReference type="KEGG" id="mng:MNEG_12771"/>
<dbReference type="AlphaFoldDB" id="A0A0D2MJS5"/>
<keyword evidence="1" id="KW-0812">Transmembrane</keyword>
<gene>
    <name evidence="2" type="ORF">MNEG_12771</name>
</gene>
<sequence>MSKRVLDQLCSGKGASALAAAGLAALAVKLQKLHATGELDVIVQQLLNTRFEFNLLTALAVALAAGLVLLYRAVRQSDPVYLVDFAMALPPEEWKFPKQHFLKASACNPLIVSAAAAWGAASSGRGRSLSEGVLLDFSKDDMEFQERIVYRSGLGDETTCPPCEILRWG</sequence>
<proteinExistence type="predicted"/>
<accession>A0A0D2MJS5</accession>
<dbReference type="GeneID" id="25730167"/>
<reference evidence="2 3" key="1">
    <citation type="journal article" date="2013" name="BMC Genomics">
        <title>Reconstruction of the lipid metabolism for the microalga Monoraphidium neglectum from its genome sequence reveals characteristics suitable for biofuel production.</title>
        <authorList>
            <person name="Bogen C."/>
            <person name="Al-Dilaimi A."/>
            <person name="Albersmeier A."/>
            <person name="Wichmann J."/>
            <person name="Grundmann M."/>
            <person name="Rupp O."/>
            <person name="Lauersen K.J."/>
            <person name="Blifernez-Klassen O."/>
            <person name="Kalinowski J."/>
            <person name="Goesmann A."/>
            <person name="Mussgnug J.H."/>
            <person name="Kruse O."/>
        </authorList>
    </citation>
    <scope>NUCLEOTIDE SEQUENCE [LARGE SCALE GENOMIC DNA]</scope>
    <source>
        <strain evidence="2 3">SAG 48.87</strain>
    </source>
</reference>
<evidence type="ECO:0000313" key="2">
    <source>
        <dbReference type="EMBL" id="KIY95190.1"/>
    </source>
</evidence>
<name>A0A0D2MJS5_9CHLO</name>
<dbReference type="RefSeq" id="XP_013894210.1">
    <property type="nucleotide sequence ID" value="XM_014038756.1"/>
</dbReference>
<dbReference type="Proteomes" id="UP000054498">
    <property type="component" value="Unassembled WGS sequence"/>
</dbReference>
<feature type="transmembrane region" description="Helical" evidence="1">
    <location>
        <begin position="51"/>
        <end position="71"/>
    </location>
</feature>